<feature type="domain" description="RmlD-like substrate binding" evidence="3">
    <location>
        <begin position="1"/>
        <end position="281"/>
    </location>
</feature>
<keyword evidence="2 4" id="KW-0560">Oxidoreductase</keyword>
<accession>A0AAJ1AHL5</accession>
<dbReference type="Gene3D" id="3.90.25.10">
    <property type="entry name" value="UDP-galactose 4-epimerase, domain 1"/>
    <property type="match status" value="1"/>
</dbReference>
<proteinExistence type="inferred from homology"/>
<dbReference type="AlphaFoldDB" id="A0AAJ1AHL5"/>
<dbReference type="Pfam" id="PF04321">
    <property type="entry name" value="RmlD_sub_bind"/>
    <property type="match status" value="1"/>
</dbReference>
<dbReference type="EMBL" id="JAIOIU010000011">
    <property type="protein sequence ID" value="MBZ0158631.1"/>
    <property type="molecule type" value="Genomic_DNA"/>
</dbReference>
<evidence type="ECO:0000256" key="2">
    <source>
        <dbReference type="RuleBase" id="RU364082"/>
    </source>
</evidence>
<evidence type="ECO:0000313" key="5">
    <source>
        <dbReference type="Proteomes" id="UP001197609"/>
    </source>
</evidence>
<dbReference type="Proteomes" id="UP001197609">
    <property type="component" value="Unassembled WGS sequence"/>
</dbReference>
<keyword evidence="2" id="KW-0521">NADP</keyword>
<dbReference type="NCBIfam" id="TIGR01214">
    <property type="entry name" value="rmlD"/>
    <property type="match status" value="1"/>
</dbReference>
<comment type="caution">
    <text evidence="4">The sequence shown here is derived from an EMBL/GenBank/DDBJ whole genome shotgun (WGS) entry which is preliminary data.</text>
</comment>
<reference evidence="4 5" key="1">
    <citation type="journal article" date="2021" name="bioRxiv">
        <title>Unraveling nitrogen, sulfur and carbon metabolic pathways and microbial community transcriptional responses to substrate deprivation and toxicity stresses in a bioreactor mimicking anoxic brackish coastal sediment conditions.</title>
        <authorList>
            <person name="Martins P.D."/>
            <person name="Echeveste M.J."/>
            <person name="Arshad A."/>
            <person name="Kurth J."/>
            <person name="Ouboter H."/>
            <person name="Jetten M.S.M."/>
            <person name="Welte C.U."/>
        </authorList>
    </citation>
    <scope>NUCLEOTIDE SEQUENCE [LARGE SCALE GENOMIC DNA]</scope>
    <source>
        <strain evidence="4">MAG_38</strain>
    </source>
</reference>
<name>A0AAJ1AHL5_9BACT</name>
<gene>
    <name evidence="4" type="primary">rfbD</name>
    <name evidence="4" type="ORF">K8G79_00540</name>
</gene>
<dbReference type="CDD" id="cd05254">
    <property type="entry name" value="dTDP_HR_like_SDR_e"/>
    <property type="match status" value="1"/>
</dbReference>
<protein>
    <recommendedName>
        <fullName evidence="2">dTDP-4-dehydrorhamnose reductase</fullName>
        <ecNumber evidence="2">1.1.1.133</ecNumber>
    </recommendedName>
</protein>
<dbReference type="GO" id="GO:0019305">
    <property type="term" value="P:dTDP-rhamnose biosynthetic process"/>
    <property type="evidence" value="ECO:0007669"/>
    <property type="project" value="TreeGrafter"/>
</dbReference>
<organism evidence="4 5">
    <name type="scientific">Candidatus Methylomirabilis tolerans</name>
    <dbReference type="NCBI Taxonomy" id="3123416"/>
    <lineage>
        <taxon>Bacteria</taxon>
        <taxon>Candidatus Methylomirabilota</taxon>
        <taxon>Candidatus Methylomirabilia</taxon>
        <taxon>Candidatus Methylomirabilales</taxon>
        <taxon>Candidatus Methylomirabilaceae</taxon>
        <taxon>Candidatus Methylomirabilis</taxon>
    </lineage>
</organism>
<evidence type="ECO:0000259" key="3">
    <source>
        <dbReference type="Pfam" id="PF04321"/>
    </source>
</evidence>
<comment type="function">
    <text evidence="2">Catalyzes the reduction of dTDP-6-deoxy-L-lyxo-4-hexulose to yield dTDP-L-rhamnose.</text>
</comment>
<evidence type="ECO:0000256" key="1">
    <source>
        <dbReference type="ARBA" id="ARBA00010944"/>
    </source>
</evidence>
<dbReference type="PANTHER" id="PTHR10491">
    <property type="entry name" value="DTDP-4-DEHYDRORHAMNOSE REDUCTASE"/>
    <property type="match status" value="1"/>
</dbReference>
<dbReference type="GO" id="GO:0005829">
    <property type="term" value="C:cytosol"/>
    <property type="evidence" value="ECO:0007669"/>
    <property type="project" value="TreeGrafter"/>
</dbReference>
<dbReference type="Gene3D" id="3.40.50.720">
    <property type="entry name" value="NAD(P)-binding Rossmann-like Domain"/>
    <property type="match status" value="1"/>
</dbReference>
<comment type="similarity">
    <text evidence="1 2">Belongs to the dTDP-4-dehydrorhamnose reductase family.</text>
</comment>
<dbReference type="GO" id="GO:0008831">
    <property type="term" value="F:dTDP-4-dehydrorhamnose reductase activity"/>
    <property type="evidence" value="ECO:0007669"/>
    <property type="project" value="UniProtKB-EC"/>
</dbReference>
<dbReference type="EC" id="1.1.1.133" evidence="2"/>
<sequence length="289" mass="32005">MTTLLIGADGQLGSELRQAFGSHDLVPLTHADFELTDPGQVRETVRTYRPDLILNTAAYHRVDECEDFPERAVAVNTIAVRDLAVVAKEIGAIFVHFSTDYVFDGRKRTPYQETDSPGPLSAYATSKLAGEYFVRATLPQHFVIRTCGLYGAAGRRTKIGNFVETMLRLAREGREIRVVGDQIVTPTSAKELARKVGQLVETGAYGLYHITNHGECSWYQFASAIFEMAGLHPRLQETTAIAFGAPARRPAYSVLDNANLRSLGLDDLRYWRDALADYLAERKGLHGKG</sequence>
<evidence type="ECO:0000313" key="4">
    <source>
        <dbReference type="EMBL" id="MBZ0158631.1"/>
    </source>
</evidence>
<dbReference type="InterPro" id="IPR029903">
    <property type="entry name" value="RmlD-like-bd"/>
</dbReference>
<dbReference type="PANTHER" id="PTHR10491:SF4">
    <property type="entry name" value="METHIONINE ADENOSYLTRANSFERASE 2 SUBUNIT BETA"/>
    <property type="match status" value="1"/>
</dbReference>
<comment type="pathway">
    <text evidence="2">Carbohydrate biosynthesis; dTDP-L-rhamnose biosynthesis.</text>
</comment>
<dbReference type="SUPFAM" id="SSF51735">
    <property type="entry name" value="NAD(P)-binding Rossmann-fold domains"/>
    <property type="match status" value="1"/>
</dbReference>
<dbReference type="InterPro" id="IPR036291">
    <property type="entry name" value="NAD(P)-bd_dom_sf"/>
</dbReference>
<dbReference type="InterPro" id="IPR005913">
    <property type="entry name" value="dTDP_dehydrorham_reduct"/>
</dbReference>